<organism evidence="2 3">
    <name type="scientific">Halocaridina rubra</name>
    <name type="common">Hawaiian red shrimp</name>
    <dbReference type="NCBI Taxonomy" id="373956"/>
    <lineage>
        <taxon>Eukaryota</taxon>
        <taxon>Metazoa</taxon>
        <taxon>Ecdysozoa</taxon>
        <taxon>Arthropoda</taxon>
        <taxon>Crustacea</taxon>
        <taxon>Multicrustacea</taxon>
        <taxon>Malacostraca</taxon>
        <taxon>Eumalacostraca</taxon>
        <taxon>Eucarida</taxon>
        <taxon>Decapoda</taxon>
        <taxon>Pleocyemata</taxon>
        <taxon>Caridea</taxon>
        <taxon>Atyoidea</taxon>
        <taxon>Atyidae</taxon>
        <taxon>Halocaridina</taxon>
    </lineage>
</organism>
<dbReference type="InterPro" id="IPR016187">
    <property type="entry name" value="CTDL_fold"/>
</dbReference>
<sequence length="120" mass="13299">MRLFCTLQAVNADLVKTDSATLLSDIVDYIHKYGLDHSNYWIGASDEDFEGSWQWIDGTPVKLGAPTWRYDCDENLTQRPLIDPSANCAVLDNSAHYHIADYPCLGVSGGLDFSPICEAV</sequence>
<dbReference type="CDD" id="cd00037">
    <property type="entry name" value="CLECT"/>
    <property type="match status" value="1"/>
</dbReference>
<protein>
    <recommendedName>
        <fullName evidence="1">C-type lectin domain-containing protein</fullName>
    </recommendedName>
</protein>
<proteinExistence type="predicted"/>
<dbReference type="InterPro" id="IPR001304">
    <property type="entry name" value="C-type_lectin-like"/>
</dbReference>
<evidence type="ECO:0000259" key="1">
    <source>
        <dbReference type="PROSITE" id="PS50041"/>
    </source>
</evidence>
<comment type="caution">
    <text evidence="2">The sequence shown here is derived from an EMBL/GenBank/DDBJ whole genome shotgun (WGS) entry which is preliminary data.</text>
</comment>
<dbReference type="InterPro" id="IPR016186">
    <property type="entry name" value="C-type_lectin-like/link_sf"/>
</dbReference>
<dbReference type="Proteomes" id="UP001381693">
    <property type="component" value="Unassembled WGS sequence"/>
</dbReference>
<reference evidence="2 3" key="1">
    <citation type="submission" date="2023-11" db="EMBL/GenBank/DDBJ databases">
        <title>Halocaridina rubra genome assembly.</title>
        <authorList>
            <person name="Smith C."/>
        </authorList>
    </citation>
    <scope>NUCLEOTIDE SEQUENCE [LARGE SCALE GENOMIC DNA]</scope>
    <source>
        <strain evidence="2">EP-1</strain>
        <tissue evidence="2">Whole</tissue>
    </source>
</reference>
<evidence type="ECO:0000313" key="3">
    <source>
        <dbReference type="Proteomes" id="UP001381693"/>
    </source>
</evidence>
<feature type="domain" description="C-type lectin" evidence="1">
    <location>
        <begin position="1"/>
        <end position="104"/>
    </location>
</feature>
<keyword evidence="3" id="KW-1185">Reference proteome</keyword>
<dbReference type="AlphaFoldDB" id="A0AAN8X3T2"/>
<dbReference type="PROSITE" id="PS50041">
    <property type="entry name" value="C_TYPE_LECTIN_2"/>
    <property type="match status" value="1"/>
</dbReference>
<dbReference type="Pfam" id="PF00059">
    <property type="entry name" value="Lectin_C"/>
    <property type="match status" value="1"/>
</dbReference>
<dbReference type="EMBL" id="JAXCGZ010012129">
    <property type="protein sequence ID" value="KAK7073773.1"/>
    <property type="molecule type" value="Genomic_DNA"/>
</dbReference>
<dbReference type="SUPFAM" id="SSF56436">
    <property type="entry name" value="C-type lectin-like"/>
    <property type="match status" value="1"/>
</dbReference>
<name>A0AAN8X3T2_HALRR</name>
<evidence type="ECO:0000313" key="2">
    <source>
        <dbReference type="EMBL" id="KAK7073773.1"/>
    </source>
</evidence>
<gene>
    <name evidence="2" type="ORF">SK128_010827</name>
</gene>
<dbReference type="Gene3D" id="3.10.100.10">
    <property type="entry name" value="Mannose-Binding Protein A, subunit A"/>
    <property type="match status" value="1"/>
</dbReference>
<accession>A0AAN8X3T2</accession>